<evidence type="ECO:0000256" key="1">
    <source>
        <dbReference type="SAM" id="MobiDB-lite"/>
    </source>
</evidence>
<dbReference type="PANTHER" id="PTHR33067:SF32">
    <property type="entry name" value="ASPARTIC PEPTIDASE DDI1-TYPE DOMAIN-CONTAINING PROTEIN"/>
    <property type="match status" value="1"/>
</dbReference>
<feature type="region of interest" description="Disordered" evidence="1">
    <location>
        <begin position="1"/>
        <end position="23"/>
    </location>
</feature>
<evidence type="ECO:0000259" key="2">
    <source>
        <dbReference type="Pfam" id="PF03732"/>
    </source>
</evidence>
<feature type="domain" description="Retrotransposon gag" evidence="2">
    <location>
        <begin position="91"/>
        <end position="183"/>
    </location>
</feature>
<comment type="caution">
    <text evidence="3">The sequence shown here is derived from an EMBL/GenBank/DDBJ whole genome shotgun (WGS) entry which is preliminary data.</text>
</comment>
<gene>
    <name evidence="3" type="ORF">Tci_012143</name>
</gene>
<evidence type="ECO:0000313" key="3">
    <source>
        <dbReference type="EMBL" id="GEU40165.1"/>
    </source>
</evidence>
<reference evidence="3" key="1">
    <citation type="journal article" date="2019" name="Sci. Rep.">
        <title>Draft genome of Tanacetum cinerariifolium, the natural source of mosquito coil.</title>
        <authorList>
            <person name="Yamashiro T."/>
            <person name="Shiraishi A."/>
            <person name="Satake H."/>
            <person name="Nakayama K."/>
        </authorList>
    </citation>
    <scope>NUCLEOTIDE SEQUENCE</scope>
</reference>
<dbReference type="InterPro" id="IPR021109">
    <property type="entry name" value="Peptidase_aspartic_dom_sf"/>
</dbReference>
<dbReference type="CDD" id="cd00303">
    <property type="entry name" value="retropepsin_like"/>
    <property type="match status" value="1"/>
</dbReference>
<dbReference type="SUPFAM" id="SSF50630">
    <property type="entry name" value="Acid proteases"/>
    <property type="match status" value="1"/>
</dbReference>
<dbReference type="PANTHER" id="PTHR33067">
    <property type="entry name" value="RNA-DIRECTED DNA POLYMERASE-RELATED"/>
    <property type="match status" value="1"/>
</dbReference>
<name>A0A6L2JWB3_TANCI</name>
<dbReference type="Pfam" id="PF03732">
    <property type="entry name" value="Retrotrans_gag"/>
    <property type="match status" value="1"/>
</dbReference>
<protein>
    <recommendedName>
        <fullName evidence="2">Retrotransposon gag domain-containing protein</fullName>
    </recommendedName>
</protein>
<accession>A0A6L2JWB3</accession>
<dbReference type="Gene3D" id="2.40.70.10">
    <property type="entry name" value="Acid Proteases"/>
    <property type="match status" value="1"/>
</dbReference>
<dbReference type="AlphaFoldDB" id="A0A6L2JWB3"/>
<feature type="region of interest" description="Disordered" evidence="1">
    <location>
        <begin position="321"/>
        <end position="351"/>
    </location>
</feature>
<dbReference type="InterPro" id="IPR005162">
    <property type="entry name" value="Retrotrans_gag_dom"/>
</dbReference>
<proteinExistence type="predicted"/>
<sequence>MSNDDATRAESPPQGVDSYYKPRNFKDPSSIVYPPAANGAVSNFKIQPNLIAILPVFRGHEEPYAHLREFFSIVDTYQVNNTTKDGVRLCLFPFSLKDQDKAWFTSLEPGSIHLWSEMQSAFLEEFYSISKTAAIRNKIKSFRQIPGEQFHEAFSRLKEFLRTFPHHDVPKWELVKVFYDGLDYHNQKSVMAISGGMFFSRPMEEEWKFFEKLSTGSKTQALVDRNNNHISSTNFVSNQHGKNSKISELMNLERQMGQLAKEVHKRQAGKLPSYPTVNLKHKPRGPEHVNMDFVTDDEIIVEGKKAHNVKSDYELVNDLLKDFPKPPTQNPKATESPKVGEGGVSSTTTPYPEALEKSASARLAKKGPHSEDMWETFKQVQINLPLVDAIKQIPAYAKFLKDLCTQKRNLKATLPKEIDLTEHVSAVLSSSLLTKFKDPRAPLILVVVGNITIKKALLDLGASINILPASLVDKYDLGTLRKTDTIISLTGRSTKIPRGILEDVIVKFDDFYYPVDFFVMDTESPYKDIQPNVILGGPFLATINARINYRTGAMDIDFGNRKLRLNVFNSLNSPISNDCYHIDIIDECIQTHTSSMNLDRTLENSHYVDSEKELFEGITFYEKEEKFQMITEEFLLSLEETPLQSQQVQ</sequence>
<dbReference type="EMBL" id="BKCJ010001268">
    <property type="protein sequence ID" value="GEU40165.1"/>
    <property type="molecule type" value="Genomic_DNA"/>
</dbReference>
<organism evidence="3">
    <name type="scientific">Tanacetum cinerariifolium</name>
    <name type="common">Dalmatian daisy</name>
    <name type="synonym">Chrysanthemum cinerariifolium</name>
    <dbReference type="NCBI Taxonomy" id="118510"/>
    <lineage>
        <taxon>Eukaryota</taxon>
        <taxon>Viridiplantae</taxon>
        <taxon>Streptophyta</taxon>
        <taxon>Embryophyta</taxon>
        <taxon>Tracheophyta</taxon>
        <taxon>Spermatophyta</taxon>
        <taxon>Magnoliopsida</taxon>
        <taxon>eudicotyledons</taxon>
        <taxon>Gunneridae</taxon>
        <taxon>Pentapetalae</taxon>
        <taxon>asterids</taxon>
        <taxon>campanulids</taxon>
        <taxon>Asterales</taxon>
        <taxon>Asteraceae</taxon>
        <taxon>Asteroideae</taxon>
        <taxon>Anthemideae</taxon>
        <taxon>Anthemidinae</taxon>
        <taxon>Tanacetum</taxon>
    </lineage>
</organism>